<name>A0ABN7ZFA8_9BURK</name>
<comment type="caution">
    <text evidence="1">The sequence shown here is derived from an EMBL/GenBank/DDBJ whole genome shotgun (WGS) entry which is preliminary data.</text>
</comment>
<evidence type="ECO:0008006" key="3">
    <source>
        <dbReference type="Google" id="ProtNLM"/>
    </source>
</evidence>
<dbReference type="EMBL" id="CAJZAF010000036">
    <property type="protein sequence ID" value="CAG9183893.1"/>
    <property type="molecule type" value="Genomic_DNA"/>
</dbReference>
<dbReference type="InterPro" id="IPR027417">
    <property type="entry name" value="P-loop_NTPase"/>
</dbReference>
<keyword evidence="2" id="KW-1185">Reference proteome</keyword>
<reference evidence="1 2" key="1">
    <citation type="submission" date="2021-08" db="EMBL/GenBank/DDBJ databases">
        <authorList>
            <person name="Peeters C."/>
        </authorList>
    </citation>
    <scope>NUCLEOTIDE SEQUENCE [LARGE SCALE GENOMIC DNA]</scope>
    <source>
        <strain evidence="1 2">LMG 23994</strain>
    </source>
</reference>
<dbReference type="RefSeq" id="WP_224007905.1">
    <property type="nucleotide sequence ID" value="NZ_CAJZAF010000036.1"/>
</dbReference>
<proteinExistence type="predicted"/>
<organism evidence="1 2">
    <name type="scientific">Cupriavidus pinatubonensis</name>
    <dbReference type="NCBI Taxonomy" id="248026"/>
    <lineage>
        <taxon>Bacteria</taxon>
        <taxon>Pseudomonadati</taxon>
        <taxon>Pseudomonadota</taxon>
        <taxon>Betaproteobacteria</taxon>
        <taxon>Burkholderiales</taxon>
        <taxon>Burkholderiaceae</taxon>
        <taxon>Cupriavidus</taxon>
    </lineage>
</organism>
<gene>
    <name evidence="1" type="ORF">LMG23994_05257</name>
</gene>
<protein>
    <recommendedName>
        <fullName evidence="3">RecF/RecN/SMC N-terminal domain-containing protein</fullName>
    </recommendedName>
</protein>
<accession>A0ABN7ZFA8</accession>
<dbReference type="Gene3D" id="3.40.50.300">
    <property type="entry name" value="P-loop containing nucleotide triphosphate hydrolases"/>
    <property type="match status" value="1"/>
</dbReference>
<sequence>MLRSAQQQGAQHSALVQHLAGDGQSIEGLSGLTLDTLGLAIRIALTKFLPPLRVIMLDELGHGMDDERGAAMLGMLAAADFDQTILISHKEAVDAFAAHLVAVSPAKPRLIWPKVGGSFLFSPTTIKIFKGGSHGKREQFQGGGCIG</sequence>
<evidence type="ECO:0000313" key="1">
    <source>
        <dbReference type="EMBL" id="CAG9183893.1"/>
    </source>
</evidence>
<evidence type="ECO:0000313" key="2">
    <source>
        <dbReference type="Proteomes" id="UP000701702"/>
    </source>
</evidence>
<dbReference type="Proteomes" id="UP000701702">
    <property type="component" value="Unassembled WGS sequence"/>
</dbReference>